<keyword evidence="4 8" id="KW-0732">Signal</keyword>
<dbReference type="GO" id="GO:0016055">
    <property type="term" value="P:Wnt signaling pathway"/>
    <property type="evidence" value="ECO:0007669"/>
    <property type="project" value="UniProtKB-KW"/>
</dbReference>
<proteinExistence type="inferred from homology"/>
<dbReference type="GO" id="GO:0006457">
    <property type="term" value="P:protein folding"/>
    <property type="evidence" value="ECO:0007669"/>
    <property type="project" value="InterPro"/>
</dbReference>
<gene>
    <name evidence="9" type="ORF">MONBRDRAFT_22874</name>
</gene>
<dbReference type="AlphaFoldDB" id="A9USB7"/>
<dbReference type="PANTHER" id="PTHR17600">
    <property type="entry name" value="MESODERM DEVELOPMENT CANDIDATE 2"/>
    <property type="match status" value="1"/>
</dbReference>
<evidence type="ECO:0000256" key="1">
    <source>
        <dbReference type="ARBA" id="ARBA00004240"/>
    </source>
</evidence>
<dbReference type="GO" id="GO:0005783">
    <property type="term" value="C:endoplasmic reticulum"/>
    <property type="evidence" value="ECO:0007669"/>
    <property type="project" value="UniProtKB-SubCell"/>
</dbReference>
<dbReference type="Gene3D" id="3.30.70.260">
    <property type="match status" value="1"/>
</dbReference>
<dbReference type="KEGG" id="mbr:MONBRDRAFT_22874"/>
<feature type="compositionally biased region" description="Basic residues" evidence="7">
    <location>
        <begin position="159"/>
        <end position="177"/>
    </location>
</feature>
<comment type="subcellular location">
    <subcellularLocation>
        <location evidence="1">Endoplasmic reticulum</location>
    </subcellularLocation>
</comment>
<name>A9USB7_MONBE</name>
<keyword evidence="3" id="KW-0879">Wnt signaling pathway</keyword>
<reference evidence="9 10" key="1">
    <citation type="journal article" date="2008" name="Nature">
        <title>The genome of the choanoflagellate Monosiga brevicollis and the origin of metazoans.</title>
        <authorList>
            <consortium name="JGI Sequencing"/>
            <person name="King N."/>
            <person name="Westbrook M.J."/>
            <person name="Young S.L."/>
            <person name="Kuo A."/>
            <person name="Abedin M."/>
            <person name="Chapman J."/>
            <person name="Fairclough S."/>
            <person name="Hellsten U."/>
            <person name="Isogai Y."/>
            <person name="Letunic I."/>
            <person name="Marr M."/>
            <person name="Pincus D."/>
            <person name="Putnam N."/>
            <person name="Rokas A."/>
            <person name="Wright K.J."/>
            <person name="Zuzow R."/>
            <person name="Dirks W."/>
            <person name="Good M."/>
            <person name="Goodstein D."/>
            <person name="Lemons D."/>
            <person name="Li W."/>
            <person name="Lyons J.B."/>
            <person name="Morris A."/>
            <person name="Nichols S."/>
            <person name="Richter D.J."/>
            <person name="Salamov A."/>
            <person name="Bork P."/>
            <person name="Lim W.A."/>
            <person name="Manning G."/>
            <person name="Miller W.T."/>
            <person name="McGinnis W."/>
            <person name="Shapiro H."/>
            <person name="Tjian R."/>
            <person name="Grigoriev I.V."/>
            <person name="Rokhsar D."/>
        </authorList>
    </citation>
    <scope>NUCLEOTIDE SEQUENCE [LARGE SCALE GENOMIC DNA]</scope>
    <source>
        <strain evidence="10">MX1 / ATCC 50154</strain>
    </source>
</reference>
<evidence type="ECO:0000256" key="3">
    <source>
        <dbReference type="ARBA" id="ARBA00022687"/>
    </source>
</evidence>
<evidence type="ECO:0000256" key="5">
    <source>
        <dbReference type="ARBA" id="ARBA00022824"/>
    </source>
</evidence>
<feature type="compositionally biased region" description="Basic and acidic residues" evidence="7">
    <location>
        <begin position="131"/>
        <end position="158"/>
    </location>
</feature>
<dbReference type="InterPro" id="IPR019330">
    <property type="entry name" value="MESD"/>
</dbReference>
<dbReference type="Pfam" id="PF10185">
    <property type="entry name" value="Mesd"/>
    <property type="match status" value="1"/>
</dbReference>
<evidence type="ECO:0000256" key="2">
    <source>
        <dbReference type="ARBA" id="ARBA00011068"/>
    </source>
</evidence>
<sequence>MAAGAALLMLISLMGLGSVHAQMEGLTPEMMQGGQISPEMLNMMQKKNREGKPAMFFLTFVADDRETNERLSGDYVTALRQAHHEIQVYFIEDDKALYSIQDGKHLDEILDYLKAQDNIAQIELDSQKLMKPHPKDEVSKTKVDQADSERRAKEERLRKAQRRINKAKAKKAKKGQVKGKTEL</sequence>
<evidence type="ECO:0000256" key="6">
    <source>
        <dbReference type="ARBA" id="ARBA00023186"/>
    </source>
</evidence>
<evidence type="ECO:0000256" key="8">
    <source>
        <dbReference type="SAM" id="SignalP"/>
    </source>
</evidence>
<feature type="signal peptide" evidence="8">
    <location>
        <begin position="1"/>
        <end position="21"/>
    </location>
</feature>
<feature type="chain" id="PRO_5002742399" evidence="8">
    <location>
        <begin position="22"/>
        <end position="183"/>
    </location>
</feature>
<keyword evidence="5" id="KW-0256">Endoplasmic reticulum</keyword>
<dbReference type="InParanoid" id="A9USB7"/>
<dbReference type="FunCoup" id="A9USB7">
    <property type="interactions" value="804"/>
</dbReference>
<evidence type="ECO:0000256" key="4">
    <source>
        <dbReference type="ARBA" id="ARBA00022729"/>
    </source>
</evidence>
<feature type="region of interest" description="Disordered" evidence="7">
    <location>
        <begin position="131"/>
        <end position="183"/>
    </location>
</feature>
<dbReference type="GeneID" id="5888653"/>
<comment type="similarity">
    <text evidence="2">Belongs to the MESD family.</text>
</comment>
<protein>
    <submittedName>
        <fullName evidence="9">Uncharacterized protein</fullName>
    </submittedName>
</protein>
<dbReference type="RefSeq" id="XP_001743039.1">
    <property type="nucleotide sequence ID" value="XM_001742987.1"/>
</dbReference>
<evidence type="ECO:0000313" key="10">
    <source>
        <dbReference type="Proteomes" id="UP000001357"/>
    </source>
</evidence>
<dbReference type="EMBL" id="CH991544">
    <property type="protein sequence ID" value="EDQ91753.1"/>
    <property type="molecule type" value="Genomic_DNA"/>
</dbReference>
<dbReference type="PANTHER" id="PTHR17600:SF2">
    <property type="entry name" value="LRP CHAPERONE MESD"/>
    <property type="match status" value="1"/>
</dbReference>
<keyword evidence="10" id="KW-1185">Reference proteome</keyword>
<evidence type="ECO:0000313" key="9">
    <source>
        <dbReference type="EMBL" id="EDQ91753.1"/>
    </source>
</evidence>
<accession>A9USB7</accession>
<dbReference type="Proteomes" id="UP000001357">
    <property type="component" value="Unassembled WGS sequence"/>
</dbReference>
<organism evidence="9 10">
    <name type="scientific">Monosiga brevicollis</name>
    <name type="common">Choanoflagellate</name>
    <dbReference type="NCBI Taxonomy" id="81824"/>
    <lineage>
        <taxon>Eukaryota</taxon>
        <taxon>Choanoflagellata</taxon>
        <taxon>Craspedida</taxon>
        <taxon>Salpingoecidae</taxon>
        <taxon>Monosiga</taxon>
    </lineage>
</organism>
<evidence type="ECO:0000256" key="7">
    <source>
        <dbReference type="SAM" id="MobiDB-lite"/>
    </source>
</evidence>
<keyword evidence="6" id="KW-0143">Chaperone</keyword>
<dbReference type="OMA" id="AHHEIQV"/>